<dbReference type="Gene3D" id="3.30.1540.10">
    <property type="entry name" value="formyl-coa transferase, domain 3"/>
    <property type="match status" value="1"/>
</dbReference>
<keyword evidence="4" id="KW-1185">Reference proteome</keyword>
<protein>
    <submittedName>
        <fullName evidence="2 3">CoA transferase</fullName>
    </submittedName>
</protein>
<dbReference type="PANTHER" id="PTHR48207">
    <property type="entry name" value="SUCCINATE--HYDROXYMETHYLGLUTARATE COA-TRANSFERASE"/>
    <property type="match status" value="1"/>
</dbReference>
<organism evidence="2 5">
    <name type="scientific">Aeromicrobium tamlense</name>
    <dbReference type="NCBI Taxonomy" id="375541"/>
    <lineage>
        <taxon>Bacteria</taxon>
        <taxon>Bacillati</taxon>
        <taxon>Actinomycetota</taxon>
        <taxon>Actinomycetes</taxon>
        <taxon>Propionibacteriales</taxon>
        <taxon>Nocardioidaceae</taxon>
        <taxon>Aeromicrobium</taxon>
    </lineage>
</organism>
<dbReference type="RefSeq" id="WP_179422903.1">
    <property type="nucleotide sequence ID" value="NZ_BAAAMP010000002.1"/>
</dbReference>
<evidence type="ECO:0000313" key="4">
    <source>
        <dbReference type="Proteomes" id="UP000587211"/>
    </source>
</evidence>
<gene>
    <name evidence="3" type="ORF">BJ975_000260</name>
    <name evidence="2" type="ORF">IDH50_03075</name>
</gene>
<dbReference type="PANTHER" id="PTHR48207:SF3">
    <property type="entry name" value="SUCCINATE--HYDROXYMETHYLGLUTARATE COA-TRANSFERASE"/>
    <property type="match status" value="1"/>
</dbReference>
<reference evidence="3 4" key="1">
    <citation type="submission" date="2020-07" db="EMBL/GenBank/DDBJ databases">
        <title>Sequencing the genomes of 1000 actinobacteria strains.</title>
        <authorList>
            <person name="Klenk H.-P."/>
        </authorList>
    </citation>
    <scope>NUCLEOTIDE SEQUENCE [LARGE SCALE GENOMIC DNA]</scope>
    <source>
        <strain evidence="3 4">DSM 19087</strain>
    </source>
</reference>
<dbReference type="InterPro" id="IPR044855">
    <property type="entry name" value="CoA-Trfase_III_dom3_sf"/>
</dbReference>
<dbReference type="Pfam" id="PF02515">
    <property type="entry name" value="CoA_transf_3"/>
    <property type="match status" value="1"/>
</dbReference>
<comment type="caution">
    <text evidence="2">The sequence shown here is derived from an EMBL/GenBank/DDBJ whole genome shotgun (WGS) entry which is preliminary data.</text>
</comment>
<dbReference type="AlphaFoldDB" id="A0A8I0FUQ1"/>
<dbReference type="Proteomes" id="UP000587211">
    <property type="component" value="Unassembled WGS sequence"/>
</dbReference>
<dbReference type="Gene3D" id="3.40.50.10540">
    <property type="entry name" value="Crotonobetainyl-coa:carnitine coa-transferase, domain 1"/>
    <property type="match status" value="1"/>
</dbReference>
<dbReference type="SUPFAM" id="SSF89796">
    <property type="entry name" value="CoA-transferase family III (CaiB/BaiF)"/>
    <property type="match status" value="1"/>
</dbReference>
<evidence type="ECO:0000313" key="2">
    <source>
        <dbReference type="EMBL" id="MBD1269206.1"/>
    </source>
</evidence>
<dbReference type="InterPro" id="IPR003673">
    <property type="entry name" value="CoA-Trfase_fam_III"/>
</dbReference>
<dbReference type="Proteomes" id="UP000659061">
    <property type="component" value="Unassembled WGS sequence"/>
</dbReference>
<dbReference type="EMBL" id="JACBZN010000001">
    <property type="protein sequence ID" value="NYI36885.1"/>
    <property type="molecule type" value="Genomic_DNA"/>
</dbReference>
<evidence type="ECO:0000313" key="3">
    <source>
        <dbReference type="EMBL" id="NYI36885.1"/>
    </source>
</evidence>
<dbReference type="InterPro" id="IPR050483">
    <property type="entry name" value="CoA-transferase_III_domain"/>
</dbReference>
<dbReference type="EMBL" id="JACWMT010000001">
    <property type="protein sequence ID" value="MBD1269206.1"/>
    <property type="molecule type" value="Genomic_DNA"/>
</dbReference>
<name>A0A8I0FUQ1_9ACTN</name>
<dbReference type="InterPro" id="IPR023606">
    <property type="entry name" value="CoA-Trfase_III_dom_1_sf"/>
</dbReference>
<evidence type="ECO:0000313" key="5">
    <source>
        <dbReference type="Proteomes" id="UP000659061"/>
    </source>
</evidence>
<reference evidence="2" key="2">
    <citation type="submission" date="2020-09" db="EMBL/GenBank/DDBJ databases">
        <title>Novel species in genus Aeromicrobium.</title>
        <authorList>
            <person name="Zhang G."/>
        </authorList>
    </citation>
    <scope>NUCLEOTIDE SEQUENCE</scope>
    <source>
        <strain evidence="2">SSW1-57</strain>
    </source>
</reference>
<dbReference type="GO" id="GO:0008410">
    <property type="term" value="F:CoA-transferase activity"/>
    <property type="evidence" value="ECO:0007669"/>
    <property type="project" value="TreeGrafter"/>
</dbReference>
<proteinExistence type="predicted"/>
<keyword evidence="1 2" id="KW-0808">Transferase</keyword>
<sequence length="382" mass="41332">MTTPAALSGIRVLELTHAIAGPQTGQILADHGADVIKVEPPGGELARDAMPSVDGDSTYFAAQNRGKRSIVIDLKDPDGLATFLRLVETSDVVLTNYSARVPERLGWGFEALKAVNPSIIMVHITGFGTASPDRDLLAFDGIIQGMSGIPQMTGPADGEPTFVAPFVADHLAAYRSTMSILMALRVRDVHPEAQFVDVNMLSSYMGVLAHDVDESLEGRPYQRDGNRVPVSISNTWAARGGHVHLSPVGDEKWPRFCRAIGRADWAESLSYEDAVLVARDEVDEVVGAWCRDRERDEILAQMRELGIPCGPVRGLTEAVRHLDEREDESVVRVTSPAGRTVAVPGPLTTVGLADGPRRLRVPRVGEHDEEVLAELRADATPS</sequence>
<evidence type="ECO:0000256" key="1">
    <source>
        <dbReference type="ARBA" id="ARBA00022679"/>
    </source>
</evidence>
<accession>A0A8I0FUQ1</accession>